<dbReference type="Proteomes" id="UP001188597">
    <property type="component" value="Unassembled WGS sequence"/>
</dbReference>
<dbReference type="GO" id="GO:0032502">
    <property type="term" value="P:developmental process"/>
    <property type="evidence" value="ECO:0007669"/>
    <property type="project" value="TreeGrafter"/>
</dbReference>
<evidence type="ECO:0000259" key="2">
    <source>
        <dbReference type="Pfam" id="PF04884"/>
    </source>
</evidence>
<evidence type="ECO:0000313" key="5">
    <source>
        <dbReference type="Proteomes" id="UP001188597"/>
    </source>
</evidence>
<evidence type="ECO:0008006" key="6">
    <source>
        <dbReference type="Google" id="ProtNLM"/>
    </source>
</evidence>
<dbReference type="Pfam" id="PF04884">
    <property type="entry name" value="UVB_sens_prot"/>
    <property type="match status" value="1"/>
</dbReference>
<evidence type="ECO:0000259" key="3">
    <source>
        <dbReference type="Pfam" id="PF24160"/>
    </source>
</evidence>
<feature type="domain" description="Root UVB sensitive protein C-terminal" evidence="3">
    <location>
        <begin position="495"/>
        <end position="562"/>
    </location>
</feature>
<accession>A0AA88X518</accession>
<gene>
    <name evidence="4" type="ORF">RJ639_037364</name>
</gene>
<feature type="domain" description="Protein root UVB sensitive/RUS" evidence="2">
    <location>
        <begin position="227"/>
        <end position="423"/>
    </location>
</feature>
<comment type="caution">
    <text evidence="4">The sequence shown here is derived from an EMBL/GenBank/DDBJ whole genome shotgun (WGS) entry which is preliminary data.</text>
</comment>
<dbReference type="InterPro" id="IPR055412">
    <property type="entry name" value="UVB_sens_C"/>
</dbReference>
<dbReference type="InterPro" id="IPR054549">
    <property type="entry name" value="UVB_sens_RUS_dom"/>
</dbReference>
<dbReference type="InterPro" id="IPR006968">
    <property type="entry name" value="RUS_fam"/>
</dbReference>
<name>A0AA88X518_9ASTE</name>
<dbReference type="GO" id="GO:0009941">
    <property type="term" value="C:chloroplast envelope"/>
    <property type="evidence" value="ECO:0007669"/>
    <property type="project" value="TreeGrafter"/>
</dbReference>
<dbReference type="AlphaFoldDB" id="A0AA88X518"/>
<proteinExistence type="inferred from homology"/>
<sequence>MSCSCKPFSAARLPSAATFAPRPPATASLFLSFHPTSFSSTTTTTNSAISATPILGNYNNQLIPKNLHPSLLLKTLTSANYGSRNNNNNGNGGGGGSGGGWNGDFNSDDWWRQRESNDSFYSPFLCFICSRVLKDSNVTRSALDKHIVFFLLSSLCCVCNFQLASSAQARTNDSNAEKSEGSVWEVRGGKKIKLVPDFDKDAFVIPAVTWWPTLSSPGFENVISNLWTQCRDLFMRLMLPEGFPESVTSDYLEYSLWRGVQGVAAQISSVLATQSLLYAVGLGKGAIPTVAAVNWVLKDGLGYLSKILLSKYGRHFDVNPKGWRLFADLLENGAYGLEILTPAFPHLFVPIGAAAGAGRSAAALIQAATRSCFYAGFAAQRNFAEVIAKGEAQGMVSKFAGIMLGIALAYRIQSSTPLALASFGVNENLRSLIRHTGLVFSEYLLSGLVPSVKEVNAEEPLFPAVPLLNLKSEYTEQPAVLSSEAKDAATSIDRRLQLGSTLSSVVKNKEDAVALIDLYKNEGYILTEHEGKFCVILKESSLPQDMLKSLFHVSYLYWLEKNVGIKSIRAKEDCGPGGTLQISLEYVQREFNHVKNDGEVMELQQATFLLGYCLPPDVQPSSSSAC</sequence>
<dbReference type="PANTHER" id="PTHR12770">
    <property type="entry name" value="RUS1 FAMILY PROTEIN C16ORF58"/>
    <property type="match status" value="1"/>
</dbReference>
<protein>
    <recommendedName>
        <fullName evidence="6">Protein root UVB sensitive 1, chloroplastic</fullName>
    </recommendedName>
</protein>
<organism evidence="4 5">
    <name type="scientific">Escallonia herrerae</name>
    <dbReference type="NCBI Taxonomy" id="1293975"/>
    <lineage>
        <taxon>Eukaryota</taxon>
        <taxon>Viridiplantae</taxon>
        <taxon>Streptophyta</taxon>
        <taxon>Embryophyta</taxon>
        <taxon>Tracheophyta</taxon>
        <taxon>Spermatophyta</taxon>
        <taxon>Magnoliopsida</taxon>
        <taxon>eudicotyledons</taxon>
        <taxon>Gunneridae</taxon>
        <taxon>Pentapetalae</taxon>
        <taxon>asterids</taxon>
        <taxon>campanulids</taxon>
        <taxon>Escalloniales</taxon>
        <taxon>Escalloniaceae</taxon>
        <taxon>Escallonia</taxon>
    </lineage>
</organism>
<dbReference type="Pfam" id="PF24160">
    <property type="entry name" value="UVB_sens_C"/>
    <property type="match status" value="1"/>
</dbReference>
<keyword evidence="5" id="KW-1185">Reference proteome</keyword>
<evidence type="ECO:0000313" key="4">
    <source>
        <dbReference type="EMBL" id="KAK3032600.1"/>
    </source>
</evidence>
<comment type="similarity">
    <text evidence="1">Belongs to the RUS1 family.</text>
</comment>
<reference evidence="4" key="1">
    <citation type="submission" date="2022-12" db="EMBL/GenBank/DDBJ databases">
        <title>Draft genome assemblies for two species of Escallonia (Escalloniales).</title>
        <authorList>
            <person name="Chanderbali A."/>
            <person name="Dervinis C."/>
            <person name="Anghel I."/>
            <person name="Soltis D."/>
            <person name="Soltis P."/>
            <person name="Zapata F."/>
        </authorList>
    </citation>
    <scope>NUCLEOTIDE SEQUENCE</scope>
    <source>
        <strain evidence="4">UCBG64.0493</strain>
        <tissue evidence="4">Leaf</tissue>
    </source>
</reference>
<dbReference type="GO" id="GO:0010224">
    <property type="term" value="P:response to UV-B"/>
    <property type="evidence" value="ECO:0007669"/>
    <property type="project" value="TreeGrafter"/>
</dbReference>
<evidence type="ECO:0000256" key="1">
    <source>
        <dbReference type="ARBA" id="ARBA00007558"/>
    </source>
</evidence>
<dbReference type="EMBL" id="JAVXUP010000263">
    <property type="protein sequence ID" value="KAK3032600.1"/>
    <property type="molecule type" value="Genomic_DNA"/>
</dbReference>
<dbReference type="PANTHER" id="PTHR12770:SF22">
    <property type="entry name" value="PROTEIN ROOT UVB SENSITIVE 1, CHLOROPLASTIC"/>
    <property type="match status" value="1"/>
</dbReference>